<keyword evidence="5" id="KW-1185">Reference proteome</keyword>
<evidence type="ECO:0000256" key="1">
    <source>
        <dbReference type="ARBA" id="ARBA00023002"/>
    </source>
</evidence>
<reference evidence="4" key="1">
    <citation type="submission" date="2020-08" db="EMBL/GenBank/DDBJ databases">
        <title>Ramlibacter sp. USB13 16S ribosomal RNA gene genome sequencing and assembly.</title>
        <authorList>
            <person name="Kang M."/>
        </authorList>
    </citation>
    <scope>NUCLEOTIDE SEQUENCE</scope>
    <source>
        <strain evidence="4">USB13</strain>
    </source>
</reference>
<dbReference type="GO" id="GO:0016491">
    <property type="term" value="F:oxidoreductase activity"/>
    <property type="evidence" value="ECO:0007669"/>
    <property type="project" value="UniProtKB-KW"/>
</dbReference>
<evidence type="ECO:0000259" key="3">
    <source>
        <dbReference type="Pfam" id="PF00248"/>
    </source>
</evidence>
<dbReference type="Pfam" id="PF00248">
    <property type="entry name" value="Aldo_ket_red"/>
    <property type="match status" value="1"/>
</dbReference>
<proteinExistence type="predicted"/>
<dbReference type="GO" id="GO:0005829">
    <property type="term" value="C:cytosol"/>
    <property type="evidence" value="ECO:0007669"/>
    <property type="project" value="TreeGrafter"/>
</dbReference>
<dbReference type="FunFam" id="3.20.20.100:FF:000004">
    <property type="entry name" value="Oxidoreductase, aldo/keto reductase"/>
    <property type="match status" value="1"/>
</dbReference>
<evidence type="ECO:0000313" key="5">
    <source>
        <dbReference type="Proteomes" id="UP000608513"/>
    </source>
</evidence>
<comment type="caution">
    <text evidence="4">The sequence shown here is derived from an EMBL/GenBank/DDBJ whole genome shotgun (WGS) entry which is preliminary data.</text>
</comment>
<dbReference type="InterPro" id="IPR050523">
    <property type="entry name" value="AKR_Detox_Biosynth"/>
</dbReference>
<feature type="region of interest" description="Disordered" evidence="2">
    <location>
        <begin position="317"/>
        <end position="340"/>
    </location>
</feature>
<dbReference type="PANTHER" id="PTHR43364:SF4">
    <property type="entry name" value="NAD(P)-LINKED OXIDOREDUCTASE SUPERFAMILY PROTEIN"/>
    <property type="match status" value="1"/>
</dbReference>
<organism evidence="4 5">
    <name type="scientific">Ramlibacter cellulosilyticus</name>
    <dbReference type="NCBI Taxonomy" id="2764187"/>
    <lineage>
        <taxon>Bacteria</taxon>
        <taxon>Pseudomonadati</taxon>
        <taxon>Pseudomonadota</taxon>
        <taxon>Betaproteobacteria</taxon>
        <taxon>Burkholderiales</taxon>
        <taxon>Comamonadaceae</taxon>
        <taxon>Ramlibacter</taxon>
    </lineage>
</organism>
<dbReference type="InterPro" id="IPR023210">
    <property type="entry name" value="NADP_OxRdtase_dom"/>
</dbReference>
<feature type="domain" description="NADP-dependent oxidoreductase" evidence="3">
    <location>
        <begin position="15"/>
        <end position="312"/>
    </location>
</feature>
<evidence type="ECO:0000256" key="2">
    <source>
        <dbReference type="SAM" id="MobiDB-lite"/>
    </source>
</evidence>
<dbReference type="EMBL" id="JACORT010000006">
    <property type="protein sequence ID" value="MBC5784426.1"/>
    <property type="molecule type" value="Genomic_DNA"/>
</dbReference>
<name>A0A923MT12_9BURK</name>
<gene>
    <name evidence="4" type="ORF">H8N03_15875</name>
</gene>
<dbReference type="AlphaFoldDB" id="A0A923MT12"/>
<dbReference type="RefSeq" id="WP_187077168.1">
    <property type="nucleotide sequence ID" value="NZ_JACORT010000006.1"/>
</dbReference>
<dbReference type="PANTHER" id="PTHR43364">
    <property type="entry name" value="NADH-SPECIFIC METHYLGLYOXAL REDUCTASE-RELATED"/>
    <property type="match status" value="1"/>
</dbReference>
<dbReference type="InterPro" id="IPR036812">
    <property type="entry name" value="NAD(P)_OxRdtase_dom_sf"/>
</dbReference>
<dbReference type="Gene3D" id="3.20.20.100">
    <property type="entry name" value="NADP-dependent oxidoreductase domain"/>
    <property type="match status" value="1"/>
</dbReference>
<keyword evidence="1" id="KW-0560">Oxidoreductase</keyword>
<dbReference type="Proteomes" id="UP000608513">
    <property type="component" value="Unassembled WGS sequence"/>
</dbReference>
<dbReference type="InterPro" id="IPR020471">
    <property type="entry name" value="AKR"/>
</dbReference>
<evidence type="ECO:0000313" key="4">
    <source>
        <dbReference type="EMBL" id="MBC5784426.1"/>
    </source>
</evidence>
<dbReference type="PRINTS" id="PR00069">
    <property type="entry name" value="ALDKETRDTASE"/>
</dbReference>
<accession>A0A923MT12</accession>
<sequence>MDYRRLGRSGLKVSPLCLGAMMFGDQADEAASRGIIAAAREAGVNFIDTADAYVGGHSERIVGKAVQAERDRWVVATKVGYLPDPLLATPPDLSRKNLFRAVDQSLRRLDTDYIDIYYLHRDDRTTALEETVHALADLVRQGRIRHFGVSNFSAWRIAEVVRLCDEAGIDRPVACQPLYNAMNRTAEAELLPACTYYGIGVVPYSPLARGVLTGKYASLDQLPEGSRAARKDKRILQTELRGESVALAQEVKKHAEASDSTAAHFALKWVLDSAAVTSVICGPRTLEQWQDYVAALQEAPFTAEDEALVDRLVPAGHPSTPGYTDPNYPVLGRLPRSKRG</sequence>
<dbReference type="SUPFAM" id="SSF51430">
    <property type="entry name" value="NAD(P)-linked oxidoreductase"/>
    <property type="match status" value="1"/>
</dbReference>
<protein>
    <submittedName>
        <fullName evidence="4">Aldo/keto reductase</fullName>
    </submittedName>
</protein>